<evidence type="ECO:0000313" key="9">
    <source>
        <dbReference type="EMBL" id="PLT74956.1"/>
    </source>
</evidence>
<dbReference type="Proteomes" id="UP000285610">
    <property type="component" value="Unassembled WGS sequence"/>
</dbReference>
<proteinExistence type="predicted"/>
<dbReference type="EMBL" id="QRQE01000001">
    <property type="protein sequence ID" value="RHM81561.1"/>
    <property type="molecule type" value="Genomic_DNA"/>
</dbReference>
<evidence type="ECO:0000313" key="5">
    <source>
        <dbReference type="EMBL" id="NSI57079.1"/>
    </source>
</evidence>
<organism evidence="7 20">
    <name type="scientific">Mediterraneibacter gnavus</name>
    <name type="common">Ruminococcus gnavus</name>
    <dbReference type="NCBI Taxonomy" id="33038"/>
    <lineage>
        <taxon>Bacteria</taxon>
        <taxon>Bacillati</taxon>
        <taxon>Bacillota</taxon>
        <taxon>Clostridia</taxon>
        <taxon>Lachnospirales</taxon>
        <taxon>Lachnospiraceae</taxon>
        <taxon>Mediterraneibacter</taxon>
    </lineage>
</organism>
<evidence type="ECO:0000313" key="27">
    <source>
        <dbReference type="Proteomes" id="UP000284472"/>
    </source>
</evidence>
<comment type="caution">
    <text evidence="7">The sequence shown here is derived from an EMBL/GenBank/DDBJ whole genome shotgun (WGS) entry which is preliminary data.</text>
</comment>
<evidence type="ECO:0000313" key="30">
    <source>
        <dbReference type="Proteomes" id="UP000286137"/>
    </source>
</evidence>
<dbReference type="Proteomes" id="UP000234849">
    <property type="component" value="Unassembled WGS sequence"/>
</dbReference>
<evidence type="ECO:0000313" key="14">
    <source>
        <dbReference type="EMBL" id="RHD08777.1"/>
    </source>
</evidence>
<dbReference type="GO" id="GO:0006355">
    <property type="term" value="P:regulation of DNA-templated transcription"/>
    <property type="evidence" value="ECO:0007669"/>
    <property type="project" value="InterPro"/>
</dbReference>
<evidence type="ECO:0000313" key="15">
    <source>
        <dbReference type="EMBL" id="RHG19534.1"/>
    </source>
</evidence>
<feature type="domain" description="HTH merR-type" evidence="1">
    <location>
        <begin position="3"/>
        <end position="39"/>
    </location>
</feature>
<name>A0A2N5NMQ3_MEDGN</name>
<dbReference type="Proteomes" id="UP001297370">
    <property type="component" value="Unassembled WGS sequence"/>
</dbReference>
<reference evidence="19 20" key="1">
    <citation type="journal article" date="2017" name="Genome Med.">
        <title>A novel Ruminococcus gnavus clade enriched in inflammatory bowel disease patients.</title>
        <authorList>
            <person name="Hall A.B."/>
            <person name="Yassour M."/>
            <person name="Sauk J."/>
            <person name="Garner A."/>
            <person name="Jiang X."/>
            <person name="Arthur T."/>
            <person name="Lagoudas G.K."/>
            <person name="Vatanen T."/>
            <person name="Fornelos N."/>
            <person name="Wilson R."/>
            <person name="Bertha M."/>
            <person name="Cohen M."/>
            <person name="Garber J."/>
            <person name="Khalili H."/>
            <person name="Gevers D."/>
            <person name="Ananthakrishnan A.N."/>
            <person name="Kugathasan S."/>
            <person name="Lander E.S."/>
            <person name="Blainey P."/>
            <person name="Vlamakis H."/>
            <person name="Xavier R.J."/>
            <person name="Huttenhower C."/>
        </authorList>
    </citation>
    <scope>NUCLEOTIDE SEQUENCE [LARGE SCALE GENOMIC DNA]</scope>
    <source>
        <strain evidence="7 20">RJX1118</strain>
        <strain evidence="8 21">RJX1124</strain>
        <strain evidence="9 22">RJX1125</strain>
        <strain evidence="10 19">RJX1128</strain>
    </source>
</reference>
<dbReference type="EMBL" id="NIHS01000006">
    <property type="protein sequence ID" value="PLT73724.1"/>
    <property type="molecule type" value="Genomic_DNA"/>
</dbReference>
<dbReference type="Proteomes" id="UP001296643">
    <property type="component" value="Unassembled WGS sequence"/>
</dbReference>
<dbReference type="Proteomes" id="UP001297422">
    <property type="component" value="Unassembled WGS sequence"/>
</dbReference>
<evidence type="ECO:0000313" key="16">
    <source>
        <dbReference type="EMBL" id="RHG87572.1"/>
    </source>
</evidence>
<evidence type="ECO:0000313" key="13">
    <source>
        <dbReference type="EMBL" id="RGT41304.1"/>
    </source>
</evidence>
<evidence type="ECO:0000313" key="20">
    <source>
        <dbReference type="Proteomes" id="UP000234849"/>
    </source>
</evidence>
<dbReference type="EMBL" id="JAAIRV010000002">
    <property type="protein sequence ID" value="NSI57079.1"/>
    <property type="molecule type" value="Genomic_DNA"/>
</dbReference>
<evidence type="ECO:0000313" key="26">
    <source>
        <dbReference type="Proteomes" id="UP000283992"/>
    </source>
</evidence>
<evidence type="ECO:0000313" key="25">
    <source>
        <dbReference type="Proteomes" id="UP000283981"/>
    </source>
</evidence>
<evidence type="ECO:0000313" key="12">
    <source>
        <dbReference type="EMBL" id="RGQ71311.1"/>
    </source>
</evidence>
<evidence type="ECO:0000313" key="4">
    <source>
        <dbReference type="EMBL" id="NSI18800.1"/>
    </source>
</evidence>
<reference evidence="23 24" key="2">
    <citation type="submission" date="2018-08" db="EMBL/GenBank/DDBJ databases">
        <title>A genome reference for cultivated species of the human gut microbiota.</title>
        <authorList>
            <person name="Zou Y."/>
            <person name="Xue W."/>
            <person name="Luo G."/>
        </authorList>
    </citation>
    <scope>NUCLEOTIDE SEQUENCE [LARGE SCALE GENOMIC DNA]</scope>
    <source>
        <strain evidence="13 24">AF19-16AC</strain>
        <strain evidence="12 30">AF27-4BH</strain>
        <strain evidence="18 28">AF33-12</strain>
        <strain evidence="17 26">AM12-54</strain>
        <strain evidence="16 25">AM21-18</strain>
        <strain evidence="15 29">AM22-7AC</strain>
        <strain evidence="14 27">AM32-6</strain>
        <strain evidence="11 23">TF01-20-2</strain>
    </source>
</reference>
<evidence type="ECO:0000313" key="17">
    <source>
        <dbReference type="EMBL" id="RHJ14123.1"/>
    </source>
</evidence>
<dbReference type="Proteomes" id="UP000283992">
    <property type="component" value="Unassembled WGS sequence"/>
</dbReference>
<evidence type="ECO:0000259" key="1">
    <source>
        <dbReference type="Pfam" id="PF13411"/>
    </source>
</evidence>
<dbReference type="GO" id="GO:0003677">
    <property type="term" value="F:DNA binding"/>
    <property type="evidence" value="ECO:0007669"/>
    <property type="project" value="InterPro"/>
</dbReference>
<protein>
    <submittedName>
        <fullName evidence="2">MerR family transcriptional regulator</fullName>
    </submittedName>
</protein>
<dbReference type="EMBL" id="JAJBNC010000034">
    <property type="protein sequence ID" value="MCB5495222.1"/>
    <property type="molecule type" value="Genomic_DNA"/>
</dbReference>
<dbReference type="EMBL" id="QRIS01000004">
    <property type="protein sequence ID" value="RHG87572.1"/>
    <property type="molecule type" value="Genomic_DNA"/>
</dbReference>
<dbReference type="Proteomes" id="UP001296581">
    <property type="component" value="Unassembled WGS sequence"/>
</dbReference>
<dbReference type="EMBL" id="QRTJ01000001">
    <property type="protein sequence ID" value="RGQ71311.1"/>
    <property type="molecule type" value="Genomic_DNA"/>
</dbReference>
<dbReference type="Proteomes" id="UP000234891">
    <property type="component" value="Unassembled WGS sequence"/>
</dbReference>
<dbReference type="Gene3D" id="1.10.1660.10">
    <property type="match status" value="1"/>
</dbReference>
<dbReference type="EMBL" id="QRIA01000007">
    <property type="protein sequence ID" value="RHG19534.1"/>
    <property type="molecule type" value="Genomic_DNA"/>
</dbReference>
<evidence type="ECO:0000313" key="23">
    <source>
        <dbReference type="Proteomes" id="UP000260808"/>
    </source>
</evidence>
<gene>
    <name evidence="7" type="ORF">CDL18_00895</name>
    <name evidence="10" type="ORF">CDL20_02135</name>
    <name evidence="9" type="ORF">CDL23_08735</name>
    <name evidence="8" type="ORF">CDL26_05390</name>
    <name evidence="17" type="ORF">DW142_06385</name>
    <name evidence="16" type="ORF">DW243_03370</name>
    <name evidence="15" type="ORF">DW270_07385</name>
    <name evidence="14" type="ORF">DW812_02465</name>
    <name evidence="13" type="ORF">DWX36_03215</name>
    <name evidence="12" type="ORF">DWY88_00350</name>
    <name evidence="18" type="ORF">DWZ50_00035</name>
    <name evidence="11" type="ORF">DXC31_03065</name>
    <name evidence="4" type="ORF">G4958_05430</name>
    <name evidence="6" type="ORF">G4981_01185</name>
    <name evidence="5" type="ORF">G4993_01475</name>
    <name evidence="3" type="ORF">LIQ08_00610</name>
    <name evidence="2" type="ORF">LIQ10_16025</name>
</gene>
<reference evidence="4" key="4">
    <citation type="submission" date="2020-02" db="EMBL/GenBank/DDBJ databases">
        <authorList>
            <person name="Littmann E."/>
            <person name="Sorbara M."/>
        </authorList>
    </citation>
    <scope>NUCLEOTIDE SEQUENCE</scope>
    <source>
        <strain evidence="6">MSK.11.9</strain>
        <strain evidence="5">MSK.15.32</strain>
        <strain evidence="4">MSK.22.53</strain>
    </source>
</reference>
<dbReference type="EMBL" id="NIHM01000001">
    <property type="protein sequence ID" value="PLT58169.1"/>
    <property type="molecule type" value="Genomic_DNA"/>
</dbReference>
<dbReference type="Proteomes" id="UP000283981">
    <property type="component" value="Unassembled WGS sequence"/>
</dbReference>
<evidence type="ECO:0000313" key="22">
    <source>
        <dbReference type="Proteomes" id="UP000235093"/>
    </source>
</evidence>
<evidence type="ECO:0000313" key="11">
    <source>
        <dbReference type="EMBL" id="RGM24824.1"/>
    </source>
</evidence>
<dbReference type="Proteomes" id="UP001296580">
    <property type="component" value="Unassembled WGS sequence"/>
</dbReference>
<dbReference type="RefSeq" id="WP_004840427.1">
    <property type="nucleotide sequence ID" value="NZ_CP084014.1"/>
</dbReference>
<reference evidence="2" key="5">
    <citation type="submission" date="2021-10" db="EMBL/GenBank/DDBJ databases">
        <title>Collection of gut derived symbiotic bacterial strains cultured from healthy donors.</title>
        <authorList>
            <person name="Lin H."/>
            <person name="Littmann E."/>
            <person name="Claire K."/>
            <person name="Pamer E."/>
        </authorList>
    </citation>
    <scope>NUCLEOTIDE SEQUENCE</scope>
    <source>
        <strain evidence="3">MSK.23.18</strain>
        <strain evidence="2">MSK.23.4</strain>
    </source>
</reference>
<accession>A0A2N5NMQ3</accession>
<dbReference type="Proteomes" id="UP000260808">
    <property type="component" value="Unassembled WGS sequence"/>
</dbReference>
<reference evidence="4" key="3">
    <citation type="journal article" date="2020" name="Cell Host Microbe">
        <title>Functional and Genomic Variation between Human-Derived Isolates of Lachnospiraceae Reveals Inter- and Intra-Species Diversity.</title>
        <authorList>
            <person name="Sorbara M.T."/>
            <person name="Littmann E.R."/>
            <person name="Fontana E."/>
            <person name="Moody T.U."/>
            <person name="Kohout C.E."/>
            <person name="Gjonbalaj M."/>
            <person name="Eaton V."/>
            <person name="Seok R."/>
            <person name="Leiner I.M."/>
            <person name="Pamer E.G."/>
        </authorList>
    </citation>
    <scope>NUCLEOTIDE SEQUENCE</scope>
    <source>
        <strain evidence="6">MSK.11.9</strain>
        <strain evidence="5">MSK.15.32</strain>
        <strain evidence="4">MSK.22.53</strain>
    </source>
</reference>
<dbReference type="EMBL" id="JAAIRY010000001">
    <property type="protein sequence ID" value="NSI63925.1"/>
    <property type="molecule type" value="Genomic_DNA"/>
</dbReference>
<evidence type="ECO:0000313" key="28">
    <source>
        <dbReference type="Proteomes" id="UP000285610"/>
    </source>
</evidence>
<dbReference type="EMBL" id="NIHT01000012">
    <property type="protein sequence ID" value="PLT74956.1"/>
    <property type="molecule type" value="Genomic_DNA"/>
</dbReference>
<evidence type="ECO:0000313" key="18">
    <source>
        <dbReference type="EMBL" id="RHM81561.1"/>
    </source>
</evidence>
<evidence type="ECO:0000313" key="3">
    <source>
        <dbReference type="EMBL" id="MCB5617669.1"/>
    </source>
</evidence>
<dbReference type="InterPro" id="IPR000551">
    <property type="entry name" value="MerR-type_HTH_dom"/>
</dbReference>
<dbReference type="EMBL" id="JAAIRM010000007">
    <property type="protein sequence ID" value="NSI18800.1"/>
    <property type="molecule type" value="Genomic_DNA"/>
</dbReference>
<evidence type="ECO:0000313" key="21">
    <source>
        <dbReference type="Proteomes" id="UP000234891"/>
    </source>
</evidence>
<evidence type="ECO:0000313" key="8">
    <source>
        <dbReference type="EMBL" id="PLT73724.1"/>
    </source>
</evidence>
<sequence>MRISENTVRDYVDRGWLACTITPTGRRLFDEEDIEVFKKNYYRKKTGENEQ</sequence>
<dbReference type="Proteomes" id="UP000284472">
    <property type="component" value="Unassembled WGS sequence"/>
</dbReference>
<dbReference type="GeneID" id="57432151"/>
<dbReference type="Proteomes" id="UP000285697">
    <property type="component" value="Unassembled WGS sequence"/>
</dbReference>
<dbReference type="Pfam" id="PF13411">
    <property type="entry name" value="MerR_1"/>
    <property type="match status" value="1"/>
</dbReference>
<evidence type="ECO:0000313" key="2">
    <source>
        <dbReference type="EMBL" id="MCB5495222.1"/>
    </source>
</evidence>
<evidence type="ECO:0000313" key="19">
    <source>
        <dbReference type="Proteomes" id="UP000234840"/>
    </source>
</evidence>
<dbReference type="InterPro" id="IPR009061">
    <property type="entry name" value="DNA-bd_dom_put_sf"/>
</dbReference>
<dbReference type="SUPFAM" id="SSF46955">
    <property type="entry name" value="Putative DNA-binding domain"/>
    <property type="match status" value="1"/>
</dbReference>
<dbReference type="Proteomes" id="UP000283834">
    <property type="component" value="Unassembled WGS sequence"/>
</dbReference>
<dbReference type="Proteomes" id="UP000234840">
    <property type="component" value="Unassembled WGS sequence"/>
</dbReference>
<dbReference type="EMBL" id="JAJBOM010000001">
    <property type="protein sequence ID" value="MCB5617669.1"/>
    <property type="molecule type" value="Genomic_DNA"/>
</dbReference>
<dbReference type="Proteomes" id="UP000235093">
    <property type="component" value="Unassembled WGS sequence"/>
</dbReference>
<dbReference type="AlphaFoldDB" id="A0A2N5NMQ3"/>
<evidence type="ECO:0000313" key="6">
    <source>
        <dbReference type="EMBL" id="NSI63925.1"/>
    </source>
</evidence>
<evidence type="ECO:0000313" key="29">
    <source>
        <dbReference type="Proteomes" id="UP000285697"/>
    </source>
</evidence>
<evidence type="ECO:0000313" key="10">
    <source>
        <dbReference type="EMBL" id="PLT88894.1"/>
    </source>
</evidence>
<dbReference type="Proteomes" id="UP000286137">
    <property type="component" value="Unassembled WGS sequence"/>
</dbReference>
<dbReference type="EMBL" id="QSSX01000005">
    <property type="protein sequence ID" value="RGM24824.1"/>
    <property type="molecule type" value="Genomic_DNA"/>
</dbReference>
<evidence type="ECO:0000313" key="7">
    <source>
        <dbReference type="EMBL" id="PLT58169.1"/>
    </source>
</evidence>
<dbReference type="EMBL" id="QSIR01000002">
    <property type="protein sequence ID" value="RHD08777.1"/>
    <property type="molecule type" value="Genomic_DNA"/>
</dbReference>
<dbReference type="EMBL" id="QRWQ01000002">
    <property type="protein sequence ID" value="RGT41304.1"/>
    <property type="molecule type" value="Genomic_DNA"/>
</dbReference>
<dbReference type="STRING" id="33038.GCA_900067245_00405"/>
<dbReference type="EMBL" id="NIHW01000003">
    <property type="protein sequence ID" value="PLT88894.1"/>
    <property type="molecule type" value="Genomic_DNA"/>
</dbReference>
<dbReference type="EMBL" id="QRLN01000006">
    <property type="protein sequence ID" value="RHJ14123.1"/>
    <property type="molecule type" value="Genomic_DNA"/>
</dbReference>
<evidence type="ECO:0000313" key="24">
    <source>
        <dbReference type="Proteomes" id="UP000283834"/>
    </source>
</evidence>